<dbReference type="PROSITE" id="PS50893">
    <property type="entry name" value="ABC_TRANSPORTER_2"/>
    <property type="match status" value="1"/>
</dbReference>
<dbReference type="CDD" id="cd03220">
    <property type="entry name" value="ABC_KpsT_Wzt"/>
    <property type="match status" value="1"/>
</dbReference>
<feature type="domain" description="ABC transporter" evidence="5">
    <location>
        <begin position="25"/>
        <end position="247"/>
    </location>
</feature>
<accession>A0A3S4WLZ7</accession>
<sequence length="408" mass="44010">MTDAAITIEGVSKTFRVFTERNNTLKSALLRRGASAYRDFHALKDVSLEIPQGSTFALVGDNGSGKSTLLKCLARILVPDSGRIERRGRMAAMLEVGSGFHPELSGRDNIYLNGSILGMSKQEVDARFDAIVDFSGVEAFIDQPVKNYSSGMYVRLGFSVAIHTEPEIMLVDEILAVGDATFQEKCAEKFADFRREGRTVVVVSHSLPQLRSMADRAAYLDHGSLRAVGEAGVVLEQYADAARTNIRTDDNGRVRWGTGEAMVDRVEVLGPQGPMTEEGLRTGDRVVLRIHYTAHSRIPDPNLGITMDTAEGEHLWACFSRDQGARLPDLQGPGHVDITIPSLPLQKGQYSVHAGIVGTGPDDVVDFVREIAWLTVGAGSGLDSGGPVSMSARWQVPAAAAVTEGGQS</sequence>
<dbReference type="RefSeq" id="WP_034514703.1">
    <property type="nucleotide sequence ID" value="NZ_CBCRWE010000060.1"/>
</dbReference>
<dbReference type="PANTHER" id="PTHR46743">
    <property type="entry name" value="TEICHOIC ACIDS EXPORT ATP-BINDING PROTEIN TAGH"/>
    <property type="match status" value="1"/>
</dbReference>
<dbReference type="Gene3D" id="2.70.50.60">
    <property type="entry name" value="abc- transporter (atp binding component) like domain"/>
    <property type="match status" value="1"/>
</dbReference>
<dbReference type="InterPro" id="IPR050683">
    <property type="entry name" value="Bact_Polysacc_Export_ATP-bd"/>
</dbReference>
<evidence type="ECO:0000256" key="1">
    <source>
        <dbReference type="ARBA" id="ARBA00005417"/>
    </source>
</evidence>
<dbReference type="KEGG" id="asla:NCTC11923_02548"/>
<gene>
    <name evidence="6" type="primary">tagH</name>
    <name evidence="6" type="ORF">NCTC11923_02548</name>
</gene>
<evidence type="ECO:0000256" key="4">
    <source>
        <dbReference type="ARBA" id="ARBA00022840"/>
    </source>
</evidence>
<keyword evidence="3" id="KW-0547">Nucleotide-binding</keyword>
<evidence type="ECO:0000256" key="3">
    <source>
        <dbReference type="ARBA" id="ARBA00022741"/>
    </source>
</evidence>
<dbReference type="STRING" id="1278298.GCA_000428685_00912"/>
<keyword evidence="4 6" id="KW-0067">ATP-binding</keyword>
<reference evidence="6 7" key="1">
    <citation type="submission" date="2018-12" db="EMBL/GenBank/DDBJ databases">
        <authorList>
            <consortium name="Pathogen Informatics"/>
        </authorList>
    </citation>
    <scope>NUCLEOTIDE SEQUENCE [LARGE SCALE GENOMIC DNA]</scope>
    <source>
        <strain evidence="6 7">NCTC11923</strain>
    </source>
</reference>
<dbReference type="Pfam" id="PF00005">
    <property type="entry name" value="ABC_tran"/>
    <property type="match status" value="1"/>
</dbReference>
<dbReference type="CDD" id="cd10147">
    <property type="entry name" value="Wzt_C-like"/>
    <property type="match status" value="1"/>
</dbReference>
<dbReference type="InterPro" id="IPR015860">
    <property type="entry name" value="ABC_transpr_TagH-like"/>
</dbReference>
<keyword evidence="6" id="KW-0378">Hydrolase</keyword>
<keyword evidence="7" id="KW-1185">Reference proteome</keyword>
<dbReference type="GO" id="GO:0140359">
    <property type="term" value="F:ABC-type transporter activity"/>
    <property type="evidence" value="ECO:0007669"/>
    <property type="project" value="InterPro"/>
</dbReference>
<organism evidence="6 7">
    <name type="scientific">Actinomyces slackii</name>
    <dbReference type="NCBI Taxonomy" id="52774"/>
    <lineage>
        <taxon>Bacteria</taxon>
        <taxon>Bacillati</taxon>
        <taxon>Actinomycetota</taxon>
        <taxon>Actinomycetes</taxon>
        <taxon>Actinomycetales</taxon>
        <taxon>Actinomycetaceae</taxon>
        <taxon>Actinomyces</taxon>
    </lineage>
</organism>
<evidence type="ECO:0000313" key="7">
    <source>
        <dbReference type="Proteomes" id="UP000276899"/>
    </source>
</evidence>
<dbReference type="GO" id="GO:0016887">
    <property type="term" value="F:ATP hydrolysis activity"/>
    <property type="evidence" value="ECO:0007669"/>
    <property type="project" value="InterPro"/>
</dbReference>
<dbReference type="SUPFAM" id="SSF52540">
    <property type="entry name" value="P-loop containing nucleoside triphosphate hydrolases"/>
    <property type="match status" value="1"/>
</dbReference>
<proteinExistence type="inferred from homology"/>
<dbReference type="SMART" id="SM00382">
    <property type="entry name" value="AAA"/>
    <property type="match status" value="1"/>
</dbReference>
<keyword evidence="2" id="KW-0813">Transport</keyword>
<dbReference type="EMBL" id="LR134363">
    <property type="protein sequence ID" value="VEG75870.1"/>
    <property type="molecule type" value="Genomic_DNA"/>
</dbReference>
<dbReference type="EC" id="3.6.3.40" evidence="6"/>
<name>A0A3S4WLZ7_9ACTO</name>
<dbReference type="Pfam" id="PF14524">
    <property type="entry name" value="Wzt_C"/>
    <property type="match status" value="1"/>
</dbReference>
<dbReference type="Proteomes" id="UP000276899">
    <property type="component" value="Chromosome"/>
</dbReference>
<dbReference type="AlphaFoldDB" id="A0A3S4WLZ7"/>
<dbReference type="InterPro" id="IPR003593">
    <property type="entry name" value="AAA+_ATPase"/>
</dbReference>
<evidence type="ECO:0000256" key="2">
    <source>
        <dbReference type="ARBA" id="ARBA00022448"/>
    </source>
</evidence>
<dbReference type="PANTHER" id="PTHR46743:SF2">
    <property type="entry name" value="TEICHOIC ACIDS EXPORT ATP-BINDING PROTEIN TAGH"/>
    <property type="match status" value="1"/>
</dbReference>
<dbReference type="GO" id="GO:0016020">
    <property type="term" value="C:membrane"/>
    <property type="evidence" value="ECO:0007669"/>
    <property type="project" value="InterPro"/>
</dbReference>
<protein>
    <submittedName>
        <fullName evidence="6">Teichoic acids export ATP-binding protein TagH</fullName>
        <ecNumber evidence="6">3.6.3.40</ecNumber>
    </submittedName>
</protein>
<evidence type="ECO:0000259" key="5">
    <source>
        <dbReference type="PROSITE" id="PS50893"/>
    </source>
</evidence>
<dbReference type="GO" id="GO:0005524">
    <property type="term" value="F:ATP binding"/>
    <property type="evidence" value="ECO:0007669"/>
    <property type="project" value="UniProtKB-KW"/>
</dbReference>
<comment type="similarity">
    <text evidence="1">Belongs to the ABC transporter superfamily.</text>
</comment>
<dbReference type="InterPro" id="IPR003439">
    <property type="entry name" value="ABC_transporter-like_ATP-bd"/>
</dbReference>
<dbReference type="Gene3D" id="3.40.50.300">
    <property type="entry name" value="P-loop containing nucleotide triphosphate hydrolases"/>
    <property type="match status" value="1"/>
</dbReference>
<evidence type="ECO:0000313" key="6">
    <source>
        <dbReference type="EMBL" id="VEG75870.1"/>
    </source>
</evidence>
<dbReference type="InterPro" id="IPR029439">
    <property type="entry name" value="Wzt_C"/>
</dbReference>
<dbReference type="InterPro" id="IPR027417">
    <property type="entry name" value="P-loop_NTPase"/>
</dbReference>